<dbReference type="EMBL" id="LSDD01000081">
    <property type="protein sequence ID" value="KXB66208.1"/>
    <property type="molecule type" value="Genomic_DNA"/>
</dbReference>
<protein>
    <submittedName>
        <fullName evidence="2">Glutaredoxin</fullName>
    </submittedName>
</protein>
<keyword evidence="1" id="KW-0812">Transmembrane</keyword>
<dbReference type="OrthoDB" id="9813820at2"/>
<evidence type="ECO:0000313" key="3">
    <source>
        <dbReference type="Proteomes" id="UP000070483"/>
    </source>
</evidence>
<comment type="caution">
    <text evidence="2">The sequence shown here is derived from an EMBL/GenBank/DDBJ whole genome shotgun (WGS) entry which is preliminary data.</text>
</comment>
<dbReference type="STRING" id="157687.HMPREF3180_01036"/>
<reference evidence="3" key="1">
    <citation type="submission" date="2016-01" db="EMBL/GenBank/DDBJ databases">
        <authorList>
            <person name="Mitreva M."/>
            <person name="Pepin K.H."/>
            <person name="Mihindukulasuriya K.A."/>
            <person name="Fulton R."/>
            <person name="Fronick C."/>
            <person name="O'Laughlin M."/>
            <person name="Miner T."/>
            <person name="Herter B."/>
            <person name="Rosa B.A."/>
            <person name="Cordes M."/>
            <person name="Tomlinson C."/>
            <person name="Wollam A."/>
            <person name="Palsikar V.B."/>
            <person name="Mardis E.R."/>
            <person name="Wilson R.K."/>
        </authorList>
    </citation>
    <scope>NUCLEOTIDE SEQUENCE [LARGE SCALE GENOMIC DNA]</scope>
    <source>
        <strain evidence="3">KA00185</strain>
    </source>
</reference>
<keyword evidence="1" id="KW-0472">Membrane</keyword>
<dbReference type="Proteomes" id="UP000070483">
    <property type="component" value="Unassembled WGS sequence"/>
</dbReference>
<dbReference type="Gene3D" id="3.40.30.10">
    <property type="entry name" value="Glutaredoxin"/>
    <property type="match status" value="1"/>
</dbReference>
<organism evidence="2 3">
    <name type="scientific">Leptotrichia wadei</name>
    <dbReference type="NCBI Taxonomy" id="157687"/>
    <lineage>
        <taxon>Bacteria</taxon>
        <taxon>Fusobacteriati</taxon>
        <taxon>Fusobacteriota</taxon>
        <taxon>Fusobacteriia</taxon>
        <taxon>Fusobacteriales</taxon>
        <taxon>Leptotrichiaceae</taxon>
        <taxon>Leptotrichia</taxon>
    </lineage>
</organism>
<dbReference type="PATRIC" id="fig|157687.3.peg.1031"/>
<feature type="transmembrane region" description="Helical" evidence="1">
    <location>
        <begin position="370"/>
        <end position="394"/>
    </location>
</feature>
<feature type="transmembrane region" description="Helical" evidence="1">
    <location>
        <begin position="239"/>
        <end position="260"/>
    </location>
</feature>
<evidence type="ECO:0000256" key="1">
    <source>
        <dbReference type="SAM" id="Phobius"/>
    </source>
</evidence>
<accession>A0A134AER4</accession>
<gene>
    <name evidence="2" type="ORF">HMPREF3180_01036</name>
</gene>
<feature type="transmembrane region" description="Helical" evidence="1">
    <location>
        <begin position="272"/>
        <end position="289"/>
    </location>
</feature>
<name>A0A134AER4_9FUSO</name>
<feature type="transmembrane region" description="Helical" evidence="1">
    <location>
        <begin position="16"/>
        <end position="34"/>
    </location>
</feature>
<feature type="transmembrane region" description="Helical" evidence="1">
    <location>
        <begin position="213"/>
        <end position="232"/>
    </location>
</feature>
<feature type="transmembrane region" description="Helical" evidence="1">
    <location>
        <begin position="324"/>
        <end position="350"/>
    </location>
</feature>
<dbReference type="SUPFAM" id="SSF52833">
    <property type="entry name" value="Thioredoxin-like"/>
    <property type="match status" value="1"/>
</dbReference>
<sequence length="431" mass="48595">MFWRNDFRDEVGKSKVFTLLIMILGLFFINQINYSAGNSQVKKIQIEYFGRKDCKNCANLEKFLKELATKRDDFEYVEHKIDESKDEKAFFDETATKLKLVKGTPIIYVDGHIIQGFNTAETTGKEIEGLIDSGKTKDKILSLKEYVESGQAGKGNVSSNGAVCTGDKVCEIPGLTKRAEHEVLVNIPIINKTIDLTNYSLLTMSIVLGTIDGFNPCAMWVLVLFLTALIAVGNKVKMFRVAGLFILAEAVMYFLILNAWIYTWDFVGLDKWVTPIVGIVGIAGGIFFIKNYLKKGDTLECEVTDFEQRAKISRKVKDIANKPFTLLTALAIIGLALSVNVIEFACSIGIPQTYTKILQINEVPFWARQFYTFIYIIGYMIDDIIVFWFALMSINKLQLTTKYSKWVNLFGGILMIILGLIMLIKPSLLIM</sequence>
<dbReference type="InterPro" id="IPR036249">
    <property type="entry name" value="Thioredoxin-like_sf"/>
</dbReference>
<keyword evidence="3" id="KW-1185">Reference proteome</keyword>
<feature type="transmembrane region" description="Helical" evidence="1">
    <location>
        <begin position="406"/>
        <end position="424"/>
    </location>
</feature>
<dbReference type="AlphaFoldDB" id="A0A134AER4"/>
<keyword evidence="1" id="KW-1133">Transmembrane helix</keyword>
<proteinExistence type="predicted"/>
<dbReference type="RefSeq" id="WP_060917819.1">
    <property type="nucleotide sequence ID" value="NZ_KQ960066.1"/>
</dbReference>
<evidence type="ECO:0000313" key="2">
    <source>
        <dbReference type="EMBL" id="KXB66208.1"/>
    </source>
</evidence>